<keyword evidence="2" id="KW-1133">Transmembrane helix</keyword>
<evidence type="ECO:0000313" key="4">
    <source>
        <dbReference type="Proteomes" id="UP000054466"/>
    </source>
</evidence>
<feature type="transmembrane region" description="Helical" evidence="2">
    <location>
        <begin position="408"/>
        <end position="433"/>
    </location>
</feature>
<feature type="transmembrane region" description="Helical" evidence="2">
    <location>
        <begin position="258"/>
        <end position="280"/>
    </location>
</feature>
<dbReference type="AlphaFoldDB" id="A0A0D2C611"/>
<protein>
    <submittedName>
        <fullName evidence="3">Uncharacterized protein</fullName>
    </submittedName>
</protein>
<feature type="transmembrane region" description="Helical" evidence="2">
    <location>
        <begin position="82"/>
        <end position="101"/>
    </location>
</feature>
<feature type="transmembrane region" description="Helical" evidence="2">
    <location>
        <begin position="366"/>
        <end position="388"/>
    </location>
</feature>
<dbReference type="VEuPathDB" id="FungiDB:PV07_09054"/>
<dbReference type="HOGENOM" id="CLU_562618_0_0_1"/>
<organism evidence="3 4">
    <name type="scientific">Cladophialophora immunda</name>
    <dbReference type="NCBI Taxonomy" id="569365"/>
    <lineage>
        <taxon>Eukaryota</taxon>
        <taxon>Fungi</taxon>
        <taxon>Dikarya</taxon>
        <taxon>Ascomycota</taxon>
        <taxon>Pezizomycotina</taxon>
        <taxon>Eurotiomycetes</taxon>
        <taxon>Chaetothyriomycetidae</taxon>
        <taxon>Chaetothyriales</taxon>
        <taxon>Herpotrichiellaceae</taxon>
        <taxon>Cladophialophora</taxon>
    </lineage>
</organism>
<reference evidence="3 4" key="1">
    <citation type="submission" date="2015-01" db="EMBL/GenBank/DDBJ databases">
        <title>The Genome Sequence of Cladophialophora immunda CBS83496.</title>
        <authorList>
            <consortium name="The Broad Institute Genomics Platform"/>
            <person name="Cuomo C."/>
            <person name="de Hoog S."/>
            <person name="Gorbushina A."/>
            <person name="Stielow B."/>
            <person name="Teixiera M."/>
            <person name="Abouelleil A."/>
            <person name="Chapman S.B."/>
            <person name="Priest M."/>
            <person name="Young S.K."/>
            <person name="Wortman J."/>
            <person name="Nusbaum C."/>
            <person name="Birren B."/>
        </authorList>
    </citation>
    <scope>NUCLEOTIDE SEQUENCE [LARGE SCALE GENOMIC DNA]</scope>
    <source>
        <strain evidence="3 4">CBS 83496</strain>
    </source>
</reference>
<keyword evidence="4" id="KW-1185">Reference proteome</keyword>
<accession>A0A0D2C611</accession>
<gene>
    <name evidence="3" type="ORF">PV07_09054</name>
</gene>
<keyword evidence="2" id="KW-0472">Membrane</keyword>
<evidence type="ECO:0000256" key="2">
    <source>
        <dbReference type="SAM" id="Phobius"/>
    </source>
</evidence>
<feature type="transmembrane region" description="Helical" evidence="2">
    <location>
        <begin position="204"/>
        <end position="224"/>
    </location>
</feature>
<dbReference type="Proteomes" id="UP000054466">
    <property type="component" value="Unassembled WGS sequence"/>
</dbReference>
<sequence length="443" mass="49310">MALKPDSAECPRKQQTSETTEDGTRPSEQSKRPVYQLSKRGYDNLLIFLTTLLIFEETGVPYILRKDCAVDPDTPKRLRLRLLLFTSVNESFLVALLFFAFGQLDQRIFSVTISSPAKPTAWVSSTGLKKLVPAIASKVLLEMIQFAVPSSVEDSRLQASVVNPIVFFPVLLLTFDFTVSILMDQLGTSRITAYFEQFRMERKILVPIYWLLLTEVDFLVRSLFPTNVLSISAFRAADIPKYFFAYIWGRLSVSTGDIYILAITPVLQLPVISMALSVLFSNLALLDLLSAAIPNLAKNDVVSESVEGALRKMAGGFTFHAVMYSVWRNLSFASIAPTLLATFVERTDQDFWVTIPGMGRRLLKKYAYAAFLLYMPLSRLVQVGTDAINARVLGGVEVVHLLETHSPIGSALVIVFFGSLNTILAWTVGCMVVECIPYASQIL</sequence>
<dbReference type="RefSeq" id="XP_016246136.1">
    <property type="nucleotide sequence ID" value="XM_016396280.1"/>
</dbReference>
<dbReference type="GeneID" id="27348248"/>
<keyword evidence="2" id="KW-0812">Transmembrane</keyword>
<proteinExistence type="predicted"/>
<name>A0A0D2C611_9EURO</name>
<dbReference type="EMBL" id="KN847044">
    <property type="protein sequence ID" value="KIW25920.1"/>
    <property type="molecule type" value="Genomic_DNA"/>
</dbReference>
<evidence type="ECO:0000256" key="1">
    <source>
        <dbReference type="SAM" id="MobiDB-lite"/>
    </source>
</evidence>
<feature type="region of interest" description="Disordered" evidence="1">
    <location>
        <begin position="1"/>
        <end position="33"/>
    </location>
</feature>
<evidence type="ECO:0000313" key="3">
    <source>
        <dbReference type="EMBL" id="KIW25920.1"/>
    </source>
</evidence>
<feature type="compositionally biased region" description="Basic and acidic residues" evidence="1">
    <location>
        <begin position="22"/>
        <end position="31"/>
    </location>
</feature>
<feature type="compositionally biased region" description="Basic and acidic residues" evidence="1">
    <location>
        <begin position="1"/>
        <end position="12"/>
    </location>
</feature>
<feature type="transmembrane region" description="Helical" evidence="2">
    <location>
        <begin position="165"/>
        <end position="183"/>
    </location>
</feature>
<dbReference type="OrthoDB" id="4141464at2759"/>